<comment type="caution">
    <text evidence="2">The sequence shown here is derived from an EMBL/GenBank/DDBJ whole genome shotgun (WGS) entry which is preliminary data.</text>
</comment>
<evidence type="ECO:0008006" key="4">
    <source>
        <dbReference type="Google" id="ProtNLM"/>
    </source>
</evidence>
<evidence type="ECO:0000313" key="3">
    <source>
        <dbReference type="Proteomes" id="UP000178444"/>
    </source>
</evidence>
<keyword evidence="1" id="KW-0472">Membrane</keyword>
<dbReference type="Proteomes" id="UP000178444">
    <property type="component" value="Unassembled WGS sequence"/>
</dbReference>
<sequence>MNPDNYKNNFLLQDGAIIVLSIIIAVILVKTNVLIKILTSTQELELLGSFIAGMFFTSVFTTAPAIVTLGEIARANSILPTAIFGAMGAVVGDLIIFRFVRDRFSEHLMEIIKHQGAGKRIRLLLKLKIFRWLTFLAGGLIIASPFPDELGVSLLGFSKMRTSWFIPLSFAFNFIGILLIGWVAKAL</sequence>
<dbReference type="AlphaFoldDB" id="A0A1F8GUB4"/>
<feature type="transmembrane region" description="Helical" evidence="1">
    <location>
        <begin position="78"/>
        <end position="100"/>
    </location>
</feature>
<evidence type="ECO:0000313" key="2">
    <source>
        <dbReference type="EMBL" id="OGN28236.1"/>
    </source>
</evidence>
<evidence type="ECO:0000256" key="1">
    <source>
        <dbReference type="SAM" id="Phobius"/>
    </source>
</evidence>
<proteinExistence type="predicted"/>
<keyword evidence="1" id="KW-1133">Transmembrane helix</keyword>
<name>A0A1F8GUB4_9BACT</name>
<dbReference type="EMBL" id="MGKO01000002">
    <property type="protein sequence ID" value="OGN28236.1"/>
    <property type="molecule type" value="Genomic_DNA"/>
</dbReference>
<reference evidence="2 3" key="1">
    <citation type="journal article" date="2016" name="Nat. Commun.">
        <title>Thousands of microbial genomes shed light on interconnected biogeochemical processes in an aquifer system.</title>
        <authorList>
            <person name="Anantharaman K."/>
            <person name="Brown C.T."/>
            <person name="Hug L.A."/>
            <person name="Sharon I."/>
            <person name="Castelle C.J."/>
            <person name="Probst A.J."/>
            <person name="Thomas B.C."/>
            <person name="Singh A."/>
            <person name="Wilkins M.J."/>
            <person name="Karaoz U."/>
            <person name="Brodie E.L."/>
            <person name="Williams K.H."/>
            <person name="Hubbard S.S."/>
            <person name="Banfield J.F."/>
        </authorList>
    </citation>
    <scope>NUCLEOTIDE SEQUENCE [LARGE SCALE GENOMIC DNA]</scope>
</reference>
<accession>A0A1F8GUB4</accession>
<gene>
    <name evidence="2" type="ORF">A2941_02330</name>
</gene>
<keyword evidence="1" id="KW-0812">Transmembrane</keyword>
<feature type="transmembrane region" description="Helical" evidence="1">
    <location>
        <begin position="166"/>
        <end position="184"/>
    </location>
</feature>
<feature type="transmembrane region" description="Helical" evidence="1">
    <location>
        <begin position="129"/>
        <end position="146"/>
    </location>
</feature>
<protein>
    <recommendedName>
        <fullName evidence="4">TVP38/TMEM64 family membrane protein</fullName>
    </recommendedName>
</protein>
<feature type="transmembrane region" description="Helical" evidence="1">
    <location>
        <begin position="15"/>
        <end position="35"/>
    </location>
</feature>
<organism evidence="2 3">
    <name type="scientific">Candidatus Yanofskybacteria bacterium RIFCSPLOWO2_01_FULL_49_17</name>
    <dbReference type="NCBI Taxonomy" id="1802700"/>
    <lineage>
        <taxon>Bacteria</taxon>
        <taxon>Candidatus Yanofskyibacteriota</taxon>
    </lineage>
</organism>
<feature type="transmembrane region" description="Helical" evidence="1">
    <location>
        <begin position="47"/>
        <end position="66"/>
    </location>
</feature>